<dbReference type="Proteomes" id="UP000248148">
    <property type="component" value="Unassembled WGS sequence"/>
</dbReference>
<comment type="caution">
    <text evidence="1">The sequence shown here is derived from an EMBL/GenBank/DDBJ whole genome shotgun (WGS) entry which is preliminary data.</text>
</comment>
<gene>
    <name evidence="1" type="ORF">BJ122_11064</name>
</gene>
<dbReference type="AlphaFoldDB" id="A0A318TFW0"/>
<evidence type="ECO:0000313" key="2">
    <source>
        <dbReference type="Proteomes" id="UP000248148"/>
    </source>
</evidence>
<dbReference type="EMBL" id="QJTI01000010">
    <property type="protein sequence ID" value="PYF02727.1"/>
    <property type="molecule type" value="Genomic_DNA"/>
</dbReference>
<evidence type="ECO:0000313" key="1">
    <source>
        <dbReference type="EMBL" id="PYF02727.1"/>
    </source>
</evidence>
<keyword evidence="2" id="KW-1185">Reference proteome</keyword>
<reference evidence="1 2" key="1">
    <citation type="submission" date="2018-06" db="EMBL/GenBank/DDBJ databases">
        <title>Genomic Encyclopedia of Archaeal and Bacterial Type Strains, Phase II (KMG-II): from individual species to whole genera.</title>
        <authorList>
            <person name="Goeker M."/>
        </authorList>
    </citation>
    <scope>NUCLEOTIDE SEQUENCE [LARGE SCALE GENOMIC DNA]</scope>
    <source>
        <strain evidence="1 2">JCM 11668</strain>
    </source>
</reference>
<organism evidence="1 2">
    <name type="scientific">Rhodopseudomonas faecalis</name>
    <dbReference type="NCBI Taxonomy" id="99655"/>
    <lineage>
        <taxon>Bacteria</taxon>
        <taxon>Pseudomonadati</taxon>
        <taxon>Pseudomonadota</taxon>
        <taxon>Alphaproteobacteria</taxon>
        <taxon>Hyphomicrobiales</taxon>
        <taxon>Nitrobacteraceae</taxon>
        <taxon>Rhodopseudomonas</taxon>
    </lineage>
</organism>
<proteinExistence type="predicted"/>
<protein>
    <submittedName>
        <fullName evidence="1">Uncharacterized protein</fullName>
    </submittedName>
</protein>
<name>A0A318TFW0_9BRAD</name>
<accession>A0A318TFW0</accession>
<sequence>MPVSDASDYFRAYAVRALNKARVMNAGWRKSRQRLIGRLYHLLAKQADRQPNLHHLDDFHAARTLEASLDQDGRPAVTRPPRDH</sequence>